<keyword evidence="1" id="KW-0812">Transmembrane</keyword>
<feature type="transmembrane region" description="Helical" evidence="1">
    <location>
        <begin position="646"/>
        <end position="667"/>
    </location>
</feature>
<feature type="transmembrane region" description="Helical" evidence="1">
    <location>
        <begin position="534"/>
        <end position="558"/>
    </location>
</feature>
<dbReference type="Gene3D" id="3.40.50.300">
    <property type="entry name" value="P-loop containing nucleotide triphosphate hydrolases"/>
    <property type="match status" value="1"/>
</dbReference>
<feature type="transmembrane region" description="Helical" evidence="1">
    <location>
        <begin position="452"/>
        <end position="476"/>
    </location>
</feature>
<dbReference type="Pfam" id="PF05729">
    <property type="entry name" value="NACHT"/>
    <property type="match status" value="1"/>
</dbReference>
<feature type="transmembrane region" description="Helical" evidence="1">
    <location>
        <begin position="497"/>
        <end position="522"/>
    </location>
</feature>
<accession>A0A2T0KJ27</accession>
<feature type="transmembrane region" description="Helical" evidence="1">
    <location>
        <begin position="7"/>
        <end position="31"/>
    </location>
</feature>
<feature type="transmembrane region" description="Helical" evidence="1">
    <location>
        <begin position="606"/>
        <end position="626"/>
    </location>
</feature>
<dbReference type="Proteomes" id="UP000239415">
    <property type="component" value="Unassembled WGS sequence"/>
</dbReference>
<name>A0A2T0KJ27_9ACTN</name>
<evidence type="ECO:0000256" key="1">
    <source>
        <dbReference type="SAM" id="Phobius"/>
    </source>
</evidence>
<organism evidence="3 4">
    <name type="scientific">Actinoplanes italicus</name>
    <dbReference type="NCBI Taxonomy" id="113567"/>
    <lineage>
        <taxon>Bacteria</taxon>
        <taxon>Bacillati</taxon>
        <taxon>Actinomycetota</taxon>
        <taxon>Actinomycetes</taxon>
        <taxon>Micromonosporales</taxon>
        <taxon>Micromonosporaceae</taxon>
        <taxon>Actinoplanes</taxon>
    </lineage>
</organism>
<dbReference type="SUPFAM" id="SSF52540">
    <property type="entry name" value="P-loop containing nucleoside triphosphate hydrolases"/>
    <property type="match status" value="1"/>
</dbReference>
<keyword evidence="1" id="KW-1133">Transmembrane helix</keyword>
<dbReference type="AlphaFoldDB" id="A0A2T0KJ27"/>
<dbReference type="EMBL" id="PVMZ01000003">
    <property type="protein sequence ID" value="PRX23532.1"/>
    <property type="molecule type" value="Genomic_DNA"/>
</dbReference>
<gene>
    <name evidence="3" type="ORF">CLV67_103280</name>
</gene>
<sequence length="875" mass="95818">MRPGRRATGILLLVVMANFVAVLIGITTNIATEVLPDKWESHLWISWPTLATLVLLAIVLAVRMHQLSNQGPSTSSERLENIREALVKQVWRIWVAGILEKSIYRQVYIDLDLETSVDTQVYPWHSLVETPGHTAVNLSSGSDLVNALEEHGSLLIIGAAGAGKTTMLLDLAKHLLDAARSDKDKPIPVVFQLASWAVTRKPLAEWLADELVGDWYGVRREVAEKWIHEEMILPLLDGLDEVVSVHRPACAKAIRDFRNSFRLLPLVVCSRAAENDALEVGLDLPVTIRVQPLTREKVNDYLRRIGNSVAGVDEALQADPTLWELLNNPFILSLTISAYQGSKAGDIGLGDSLDERRHRLFETFIKRALRRKSNVNKEFSSEHAVRWLSYLARGLGQRFEQVFYVEFINASWLPSASSRRSAIVLSALPAGVFTGLGSGIVFGLMYGSLAGFIIGSVFGISVSLTMALGSGTDVPFAEGPNRQMRVASQVASQVAEWWIPALALSGIIGFIFFVIGLVPGLLFGAFSSEPFLSALWLISGFAGAVGIVLGLLISAPLFQTLDSTAPNNLPPGGSIRVAAWSTVLMSASVALPTAIIFAWWHGIAAAVAGIGLGAAVAYLGNGRAYVQYWVTRVYLARFRLAPLRLLDFLEFTTTAMITFRIGGGYFFHHRLLLEHFSRLPLTGVPEKYISGGLPGIDLRPKQLLEYAMKLAEHSPSDAARALAFVAPELHPEEFAPVAFEIASSMSAAVSRRLNRSRMSHSSIDHFYALERSEVFAAMAIYGLVVRSNHAELGFAAAMRGGELINGLIERRETFETPDGGRLLYRLTADGSAIETIRAITEFSEDEDPQRTARAKELLAKLAANGFSTEFLDRIN</sequence>
<feature type="transmembrane region" description="Helical" evidence="1">
    <location>
        <begin position="43"/>
        <end position="62"/>
    </location>
</feature>
<keyword evidence="1" id="KW-0472">Membrane</keyword>
<feature type="transmembrane region" description="Helical" evidence="1">
    <location>
        <begin position="422"/>
        <end position="446"/>
    </location>
</feature>
<evidence type="ECO:0000259" key="2">
    <source>
        <dbReference type="Pfam" id="PF05729"/>
    </source>
</evidence>
<dbReference type="OrthoDB" id="419058at2"/>
<feature type="transmembrane region" description="Helical" evidence="1">
    <location>
        <begin position="578"/>
        <end position="600"/>
    </location>
</feature>
<feature type="domain" description="NACHT" evidence="2">
    <location>
        <begin position="155"/>
        <end position="305"/>
    </location>
</feature>
<keyword evidence="4" id="KW-1185">Reference proteome</keyword>
<evidence type="ECO:0000313" key="4">
    <source>
        <dbReference type="Proteomes" id="UP000239415"/>
    </source>
</evidence>
<reference evidence="3 4" key="1">
    <citation type="submission" date="2018-03" db="EMBL/GenBank/DDBJ databases">
        <title>Genomic Encyclopedia of Archaeal and Bacterial Type Strains, Phase II (KMG-II): from individual species to whole genera.</title>
        <authorList>
            <person name="Goeker M."/>
        </authorList>
    </citation>
    <scope>NUCLEOTIDE SEQUENCE [LARGE SCALE GENOMIC DNA]</scope>
    <source>
        <strain evidence="3 4">DSM 43146</strain>
    </source>
</reference>
<protein>
    <submittedName>
        <fullName evidence="3">NACHT domain-containing protein</fullName>
    </submittedName>
</protein>
<dbReference type="InterPro" id="IPR027417">
    <property type="entry name" value="P-loop_NTPase"/>
</dbReference>
<proteinExistence type="predicted"/>
<dbReference type="InterPro" id="IPR007111">
    <property type="entry name" value="NACHT_NTPase"/>
</dbReference>
<comment type="caution">
    <text evidence="3">The sequence shown here is derived from an EMBL/GenBank/DDBJ whole genome shotgun (WGS) entry which is preliminary data.</text>
</comment>
<evidence type="ECO:0000313" key="3">
    <source>
        <dbReference type="EMBL" id="PRX23532.1"/>
    </source>
</evidence>